<dbReference type="SMART" id="SM00400">
    <property type="entry name" value="ZnF_CHCC"/>
    <property type="match status" value="1"/>
</dbReference>
<evidence type="ECO:0000256" key="5">
    <source>
        <dbReference type="ARBA" id="ARBA00022705"/>
    </source>
</evidence>
<evidence type="ECO:0000313" key="16">
    <source>
        <dbReference type="Proteomes" id="UP000279384"/>
    </source>
</evidence>
<evidence type="ECO:0000256" key="7">
    <source>
        <dbReference type="ARBA" id="ARBA00022771"/>
    </source>
</evidence>
<dbReference type="SUPFAM" id="SSF57783">
    <property type="entry name" value="Zinc beta-ribbon"/>
    <property type="match status" value="1"/>
</dbReference>
<comment type="domain">
    <text evidence="12">Contains an N-terminal zinc-binding domain, a central core domain that contains the primase activity, and a C-terminal DnaB-binding domain.</text>
</comment>
<keyword evidence="9" id="KW-0460">Magnesium</keyword>
<comment type="subunit">
    <text evidence="12">Monomer. Interacts with DnaB.</text>
</comment>
<comment type="cofactor">
    <cofactor evidence="12">
        <name>Zn(2+)</name>
        <dbReference type="ChEBI" id="CHEBI:29105"/>
    </cofactor>
    <text evidence="12">Binds 1 zinc ion per monomer.</text>
</comment>
<dbReference type="GO" id="GO:0003899">
    <property type="term" value="F:DNA-directed RNA polymerase activity"/>
    <property type="evidence" value="ECO:0007669"/>
    <property type="project" value="UniProtKB-UniRule"/>
</dbReference>
<dbReference type="Gene3D" id="3.90.980.10">
    <property type="entry name" value="DNA primase, catalytic core, N-terminal domain"/>
    <property type="match status" value="1"/>
</dbReference>
<proteinExistence type="inferred from homology"/>
<dbReference type="InterPro" id="IPR002694">
    <property type="entry name" value="Znf_CHC2"/>
</dbReference>
<evidence type="ECO:0000256" key="12">
    <source>
        <dbReference type="HAMAP-Rule" id="MF_00974"/>
    </source>
</evidence>
<evidence type="ECO:0000259" key="14">
    <source>
        <dbReference type="PROSITE" id="PS50880"/>
    </source>
</evidence>
<dbReference type="Pfam" id="PF08278">
    <property type="entry name" value="DnaG_DnaB_bind"/>
    <property type="match status" value="1"/>
</dbReference>
<dbReference type="SMART" id="SM00766">
    <property type="entry name" value="DnaG_DnaB_bind"/>
    <property type="match status" value="1"/>
</dbReference>
<dbReference type="Gene3D" id="1.20.50.20">
    <property type="entry name" value="DnaG, RNA polymerase domain, helical bundle"/>
    <property type="match status" value="1"/>
</dbReference>
<dbReference type="Gene3D" id="3.40.1360.10">
    <property type="match status" value="1"/>
</dbReference>
<reference evidence="15 16" key="1">
    <citation type="submission" date="2018-10" db="EMBL/GenBank/DDBJ databases">
        <title>Genomic Encyclopedia of Type Strains, Phase IV (KMG-IV): sequencing the most valuable type-strain genomes for metagenomic binning, comparative biology and taxonomic classification.</title>
        <authorList>
            <person name="Goeker M."/>
        </authorList>
    </citation>
    <scope>NUCLEOTIDE SEQUENCE [LARGE SCALE GENOMIC DNA]</scope>
    <source>
        <strain evidence="15 16">DSM 3303</strain>
    </source>
</reference>
<evidence type="ECO:0000256" key="2">
    <source>
        <dbReference type="ARBA" id="ARBA00022515"/>
    </source>
</evidence>
<dbReference type="RefSeq" id="WP_120810496.1">
    <property type="nucleotide sequence ID" value="NZ_RBID01000014.1"/>
</dbReference>
<keyword evidence="1 12" id="KW-0240">DNA-directed RNA polymerase</keyword>
<name>A0A495BD43_VOGIN</name>
<keyword evidence="6 12" id="KW-0479">Metal-binding</keyword>
<feature type="region of interest" description="Disordered" evidence="13">
    <location>
        <begin position="430"/>
        <end position="457"/>
    </location>
</feature>
<keyword evidence="7 12" id="KW-0863">Zinc-finger</keyword>
<dbReference type="NCBIfam" id="TIGR01391">
    <property type="entry name" value="dnaG"/>
    <property type="match status" value="1"/>
</dbReference>
<dbReference type="Gene3D" id="1.10.860.10">
    <property type="entry name" value="DNAb Helicase, Chain A"/>
    <property type="match status" value="1"/>
</dbReference>
<comment type="similarity">
    <text evidence="12">Belongs to the DnaG primase family.</text>
</comment>
<keyword evidence="10 12" id="KW-0238">DNA-binding</keyword>
<keyword evidence="8 12" id="KW-0862">Zinc</keyword>
<dbReference type="SMART" id="SM00493">
    <property type="entry name" value="TOPRIM"/>
    <property type="match status" value="1"/>
</dbReference>
<dbReference type="Gene3D" id="3.90.580.10">
    <property type="entry name" value="Zinc finger, CHC2-type domain"/>
    <property type="match status" value="1"/>
</dbReference>
<evidence type="ECO:0000256" key="8">
    <source>
        <dbReference type="ARBA" id="ARBA00022833"/>
    </source>
</evidence>
<evidence type="ECO:0000313" key="15">
    <source>
        <dbReference type="EMBL" id="RKQ58839.1"/>
    </source>
</evidence>
<keyword evidence="2 12" id="KW-0639">Primosome</keyword>
<dbReference type="FunFam" id="3.40.1360.10:FF:000002">
    <property type="entry name" value="DNA primase"/>
    <property type="match status" value="1"/>
</dbReference>
<evidence type="ECO:0000256" key="13">
    <source>
        <dbReference type="SAM" id="MobiDB-lite"/>
    </source>
</evidence>
<keyword evidence="11 12" id="KW-0804">Transcription</keyword>
<evidence type="ECO:0000256" key="11">
    <source>
        <dbReference type="ARBA" id="ARBA00023163"/>
    </source>
</evidence>
<dbReference type="InterPro" id="IPR050219">
    <property type="entry name" value="DnaG_primase"/>
</dbReference>
<comment type="catalytic activity">
    <reaction evidence="12">
        <text>ssDNA + n NTP = ssDNA/pppN(pN)n-1 hybrid + (n-1) diphosphate.</text>
        <dbReference type="EC" id="2.7.7.101"/>
    </reaction>
</comment>
<dbReference type="InterPro" id="IPR016136">
    <property type="entry name" value="DNA_helicase_N/primase_C"/>
</dbReference>
<dbReference type="GO" id="GO:0006269">
    <property type="term" value="P:DNA replication, synthesis of primer"/>
    <property type="evidence" value="ECO:0007669"/>
    <property type="project" value="UniProtKB-UniRule"/>
</dbReference>
<keyword evidence="4 12" id="KW-0548">Nucleotidyltransferase</keyword>
<dbReference type="Proteomes" id="UP000279384">
    <property type="component" value="Unassembled WGS sequence"/>
</dbReference>
<dbReference type="InterPro" id="IPR036977">
    <property type="entry name" value="DNA_primase_Znf_CHC2"/>
</dbReference>
<comment type="function">
    <text evidence="12">RNA polymerase that catalyzes the synthesis of short RNA molecules used as primers for DNA polymerase during DNA replication.</text>
</comment>
<protein>
    <recommendedName>
        <fullName evidence="12">DNA primase</fullName>
        <ecNumber evidence="12">2.7.7.101</ecNumber>
    </recommendedName>
</protein>
<dbReference type="SUPFAM" id="SSF56731">
    <property type="entry name" value="DNA primase core"/>
    <property type="match status" value="1"/>
</dbReference>
<accession>A0A495BD43</accession>
<evidence type="ECO:0000256" key="3">
    <source>
        <dbReference type="ARBA" id="ARBA00022679"/>
    </source>
</evidence>
<dbReference type="AlphaFoldDB" id="A0A495BD43"/>
<dbReference type="Pfam" id="PF08275">
    <property type="entry name" value="DNAG_N"/>
    <property type="match status" value="1"/>
</dbReference>
<feature type="compositionally biased region" description="Polar residues" evidence="13">
    <location>
        <begin position="447"/>
        <end position="457"/>
    </location>
</feature>
<feature type="zinc finger region" description="CHC2-type" evidence="12">
    <location>
        <begin position="37"/>
        <end position="61"/>
    </location>
</feature>
<dbReference type="EC" id="2.7.7.101" evidence="12"/>
<organism evidence="15 16">
    <name type="scientific">Vogesella indigofera</name>
    <name type="common">Pseudomonas indigofera</name>
    <dbReference type="NCBI Taxonomy" id="45465"/>
    <lineage>
        <taxon>Bacteria</taxon>
        <taxon>Pseudomonadati</taxon>
        <taxon>Pseudomonadota</taxon>
        <taxon>Betaproteobacteria</taxon>
        <taxon>Neisseriales</taxon>
        <taxon>Chromobacteriaceae</taxon>
        <taxon>Vogesella</taxon>
    </lineage>
</organism>
<dbReference type="PROSITE" id="PS50880">
    <property type="entry name" value="TOPRIM"/>
    <property type="match status" value="1"/>
</dbReference>
<comment type="caution">
    <text evidence="15">The sequence shown here is derived from an EMBL/GenBank/DDBJ whole genome shotgun (WGS) entry which is preliminary data.</text>
</comment>
<dbReference type="Pfam" id="PF01807">
    <property type="entry name" value="Zn_ribbon_DnaG"/>
    <property type="match status" value="1"/>
</dbReference>
<dbReference type="InterPro" id="IPR034151">
    <property type="entry name" value="TOPRIM_DnaG_bac"/>
</dbReference>
<dbReference type="GO" id="GO:1990077">
    <property type="term" value="C:primosome complex"/>
    <property type="evidence" value="ECO:0007669"/>
    <property type="project" value="UniProtKB-KW"/>
</dbReference>
<dbReference type="InterPro" id="IPR013264">
    <property type="entry name" value="DNAG_N"/>
</dbReference>
<dbReference type="InterPro" id="IPR013173">
    <property type="entry name" value="DNA_primase_DnaG_DnaB-bd_dom"/>
</dbReference>
<dbReference type="HAMAP" id="MF_00974">
    <property type="entry name" value="DNA_primase_DnaG"/>
    <property type="match status" value="1"/>
</dbReference>
<dbReference type="GO" id="GO:0003677">
    <property type="term" value="F:DNA binding"/>
    <property type="evidence" value="ECO:0007669"/>
    <property type="project" value="UniProtKB-KW"/>
</dbReference>
<dbReference type="InterPro" id="IPR019475">
    <property type="entry name" value="DNA_primase_DnaB-bd"/>
</dbReference>
<evidence type="ECO:0000256" key="6">
    <source>
        <dbReference type="ARBA" id="ARBA00022723"/>
    </source>
</evidence>
<evidence type="ECO:0000256" key="1">
    <source>
        <dbReference type="ARBA" id="ARBA00022478"/>
    </source>
</evidence>
<keyword evidence="5 12" id="KW-0235">DNA replication</keyword>
<feature type="compositionally biased region" description="Basic and acidic residues" evidence="13">
    <location>
        <begin position="434"/>
        <end position="445"/>
    </location>
</feature>
<dbReference type="Pfam" id="PF13155">
    <property type="entry name" value="Toprim_2"/>
    <property type="match status" value="1"/>
</dbReference>
<dbReference type="GO" id="GO:0008270">
    <property type="term" value="F:zinc ion binding"/>
    <property type="evidence" value="ECO:0007669"/>
    <property type="project" value="UniProtKB-UniRule"/>
</dbReference>
<keyword evidence="3 12" id="KW-0808">Transferase</keyword>
<dbReference type="PANTHER" id="PTHR30313:SF2">
    <property type="entry name" value="DNA PRIMASE"/>
    <property type="match status" value="1"/>
</dbReference>
<feature type="domain" description="Toprim" evidence="14">
    <location>
        <begin position="259"/>
        <end position="341"/>
    </location>
</feature>
<evidence type="ECO:0000256" key="9">
    <source>
        <dbReference type="ARBA" id="ARBA00022842"/>
    </source>
</evidence>
<dbReference type="GO" id="GO:0005737">
    <property type="term" value="C:cytoplasm"/>
    <property type="evidence" value="ECO:0007669"/>
    <property type="project" value="TreeGrafter"/>
</dbReference>
<evidence type="ECO:0000256" key="10">
    <source>
        <dbReference type="ARBA" id="ARBA00023125"/>
    </source>
</evidence>
<dbReference type="FunFam" id="3.90.580.10:FF:000001">
    <property type="entry name" value="DNA primase"/>
    <property type="match status" value="1"/>
</dbReference>
<dbReference type="InterPro" id="IPR006295">
    <property type="entry name" value="DNA_primase_DnaG"/>
</dbReference>
<dbReference type="GO" id="GO:0000428">
    <property type="term" value="C:DNA-directed RNA polymerase complex"/>
    <property type="evidence" value="ECO:0007669"/>
    <property type="project" value="UniProtKB-KW"/>
</dbReference>
<evidence type="ECO:0000256" key="4">
    <source>
        <dbReference type="ARBA" id="ARBA00022695"/>
    </source>
</evidence>
<sequence>MIPQDFIDQLLSRVDIVDVVDRYVPLKKAGQNYMACCPFHKEKSPSFTVSPSKQFYHCFGCGAHGSAIGFVMEYQGLPFVDAVKMLAEGIGLPVPEERAANPEASRAAREKKLSLEDALEQAARYYKQQLKQAPVAIDYLKGRGLTGEVAARFALGYAPDNRQNLASVFPEYLSPVLAECGLVIDAEDGGRRYDRFRERVMFPIRNQRGGIIGFGGRILSKDKAPNAPKYLNSPETPLFEKGRELYGLYEARQAIRDANVVLVVEGYMDVVALAQYGVAYAVATLGTATTGEHVRKLLRHADHVYFCFDGDKAGQKAAWRALENSLPQLVDGKALHFLFLPQEHDPDSYIREFGREAFEAALKEQSVPLSAYFTQELTSRVDMSTPEGRADLVRQAKPLLEQIAAPTLGYIIKKRLAELAGMDVDEFDMLTGHSRPERKGRRDYQLPEQSNRPGSSSMVRKQIKWLLMNPAWAHDVLVSDNRPYENEMATLVAIVEAIQASDSELTTARLAEFFRHSPHELTIDSVLLDTMREPEEFSNPDQNDRENFRLGFIRLTDRYDDDLISGLSAKGYEHLSSEELQLLRTLLARKLAPSGAAPRNG</sequence>
<gene>
    <name evidence="12" type="primary">dnaG</name>
    <name evidence="15" type="ORF">C8E02_1815</name>
</gene>
<dbReference type="CDD" id="cd03364">
    <property type="entry name" value="TOPRIM_DnaG_primases"/>
    <property type="match status" value="1"/>
</dbReference>
<dbReference type="SUPFAM" id="SSF117023">
    <property type="entry name" value="DNA primase DnaG, C-terminal domain"/>
    <property type="match status" value="1"/>
</dbReference>
<dbReference type="PANTHER" id="PTHR30313">
    <property type="entry name" value="DNA PRIMASE"/>
    <property type="match status" value="1"/>
</dbReference>
<dbReference type="InterPro" id="IPR006171">
    <property type="entry name" value="TOPRIM_dom"/>
</dbReference>
<dbReference type="InterPro" id="IPR030846">
    <property type="entry name" value="DnaG_bac"/>
</dbReference>
<dbReference type="EMBL" id="RBID01000014">
    <property type="protein sequence ID" value="RKQ58839.1"/>
    <property type="molecule type" value="Genomic_DNA"/>
</dbReference>
<dbReference type="InterPro" id="IPR037068">
    <property type="entry name" value="DNA_primase_core_N_sf"/>
</dbReference>
<dbReference type="Pfam" id="PF10410">
    <property type="entry name" value="DnaB_bind"/>
    <property type="match status" value="1"/>
</dbReference>